<keyword evidence="1" id="KW-0812">Transmembrane</keyword>
<proteinExistence type="predicted"/>
<feature type="transmembrane region" description="Helical" evidence="1">
    <location>
        <begin position="51"/>
        <end position="80"/>
    </location>
</feature>
<evidence type="ECO:0000256" key="1">
    <source>
        <dbReference type="SAM" id="Phobius"/>
    </source>
</evidence>
<gene>
    <name evidence="2" type="ORF">DN752_17780</name>
</gene>
<dbReference type="AlphaFoldDB" id="A0A2Z4IL49"/>
<evidence type="ECO:0000313" key="2">
    <source>
        <dbReference type="EMBL" id="AWW31831.1"/>
    </source>
</evidence>
<protein>
    <submittedName>
        <fullName evidence="2">Uncharacterized protein</fullName>
    </submittedName>
</protein>
<reference evidence="2 3" key="1">
    <citation type="submission" date="2018-06" db="EMBL/GenBank/DDBJ databases">
        <title>Echinicola strongylocentroti sp. nov., isolated from a sea urchin Strongylocentrotus intermedius.</title>
        <authorList>
            <person name="Bae S.S."/>
        </authorList>
    </citation>
    <scope>NUCLEOTIDE SEQUENCE [LARGE SCALE GENOMIC DNA]</scope>
    <source>
        <strain evidence="2 3">MEBiC08714</strain>
    </source>
</reference>
<organism evidence="2 3">
    <name type="scientific">Echinicola strongylocentroti</name>
    <dbReference type="NCBI Taxonomy" id="1795355"/>
    <lineage>
        <taxon>Bacteria</taxon>
        <taxon>Pseudomonadati</taxon>
        <taxon>Bacteroidota</taxon>
        <taxon>Cytophagia</taxon>
        <taxon>Cytophagales</taxon>
        <taxon>Cyclobacteriaceae</taxon>
        <taxon>Echinicola</taxon>
    </lineage>
</organism>
<dbReference type="RefSeq" id="WP_112785204.1">
    <property type="nucleotide sequence ID" value="NZ_CP030041.1"/>
</dbReference>
<accession>A0A2Z4IL49</accession>
<feature type="transmembrane region" description="Helical" evidence="1">
    <location>
        <begin position="101"/>
        <end position="122"/>
    </location>
</feature>
<dbReference type="KEGG" id="est:DN752_17780"/>
<feature type="transmembrane region" description="Helical" evidence="1">
    <location>
        <begin position="20"/>
        <end position="39"/>
    </location>
</feature>
<name>A0A2Z4IL49_9BACT</name>
<keyword evidence="3" id="KW-1185">Reference proteome</keyword>
<dbReference type="OrthoDB" id="980793at2"/>
<dbReference type="EMBL" id="CP030041">
    <property type="protein sequence ID" value="AWW31831.1"/>
    <property type="molecule type" value="Genomic_DNA"/>
</dbReference>
<dbReference type="Proteomes" id="UP000248688">
    <property type="component" value="Chromosome"/>
</dbReference>
<sequence length="123" mass="14306">MITKIKERLLSFIKLWPELWSVPVSILLFAASIPIIRWIDPTAGVFDWGIFQTVLVTVVILPILSTAAFMGIRFNFKFLFDYYRKTVYIKDYLKLTPWQRLLLFCLVYLSLLLAGVILVAAYL</sequence>
<keyword evidence="1" id="KW-1133">Transmembrane helix</keyword>
<evidence type="ECO:0000313" key="3">
    <source>
        <dbReference type="Proteomes" id="UP000248688"/>
    </source>
</evidence>
<keyword evidence="1" id="KW-0472">Membrane</keyword>